<organism evidence="1 2">
    <name type="scientific">Pontibaca methylaminivorans</name>
    <dbReference type="NCBI Taxonomy" id="515897"/>
    <lineage>
        <taxon>Bacteria</taxon>
        <taxon>Pseudomonadati</taxon>
        <taxon>Pseudomonadota</taxon>
        <taxon>Alphaproteobacteria</taxon>
        <taxon>Rhodobacterales</taxon>
        <taxon>Roseobacteraceae</taxon>
        <taxon>Pontibaca</taxon>
    </lineage>
</organism>
<evidence type="ECO:0000313" key="1">
    <source>
        <dbReference type="EMBL" id="SIT74853.1"/>
    </source>
</evidence>
<sequence>MTKITAIDYGVRLSTDYETRIFFRVGSQVHEWIGDHDETAEFPEAPDNWPGNGARPTTKRVCRALRHTGTPVSAATDAELLAAIRQERKAAVRYE</sequence>
<dbReference type="RefSeq" id="WP_076646503.1">
    <property type="nucleotide sequence ID" value="NZ_FTPS01000001.1"/>
</dbReference>
<dbReference type="AlphaFoldDB" id="A0A1R3WBZ7"/>
<protein>
    <submittedName>
        <fullName evidence="1">Uncharacterized protein</fullName>
    </submittedName>
</protein>
<dbReference type="EMBL" id="FTPS01000001">
    <property type="protein sequence ID" value="SIT74853.1"/>
    <property type="molecule type" value="Genomic_DNA"/>
</dbReference>
<proteinExistence type="predicted"/>
<dbReference type="Proteomes" id="UP000192455">
    <property type="component" value="Unassembled WGS sequence"/>
</dbReference>
<keyword evidence="2" id="KW-1185">Reference proteome</keyword>
<name>A0A1R3WBZ7_9RHOB</name>
<accession>A0A1R3WBZ7</accession>
<evidence type="ECO:0000313" key="2">
    <source>
        <dbReference type="Proteomes" id="UP000192455"/>
    </source>
</evidence>
<reference evidence="1 2" key="1">
    <citation type="submission" date="2017-01" db="EMBL/GenBank/DDBJ databases">
        <authorList>
            <person name="Mah S.A."/>
            <person name="Swanson W.J."/>
            <person name="Moy G.W."/>
            <person name="Vacquier V.D."/>
        </authorList>
    </citation>
    <scope>NUCLEOTIDE SEQUENCE [LARGE SCALE GENOMIC DNA]</scope>
    <source>
        <strain evidence="1 2">DSM 21219</strain>
    </source>
</reference>
<dbReference type="STRING" id="515897.SAMN05421849_0223"/>
<gene>
    <name evidence="1" type="ORF">SAMN05421849_0223</name>
</gene>